<dbReference type="Proteomes" id="UP000282084">
    <property type="component" value="Unassembled WGS sequence"/>
</dbReference>
<evidence type="ECO:0000256" key="3">
    <source>
        <dbReference type="ARBA" id="ARBA00012438"/>
    </source>
</evidence>
<keyword evidence="9" id="KW-0902">Two-component regulatory system</keyword>
<dbReference type="InterPro" id="IPR003661">
    <property type="entry name" value="HisK_dim/P_dom"/>
</dbReference>
<keyword evidence="6" id="KW-0547">Nucleotide-binding</keyword>
<feature type="compositionally biased region" description="Low complexity" evidence="11">
    <location>
        <begin position="474"/>
        <end position="485"/>
    </location>
</feature>
<dbReference type="GO" id="GO:0030295">
    <property type="term" value="F:protein kinase activator activity"/>
    <property type="evidence" value="ECO:0007669"/>
    <property type="project" value="TreeGrafter"/>
</dbReference>
<accession>A0A495W2W1</accession>
<evidence type="ECO:0000256" key="11">
    <source>
        <dbReference type="SAM" id="MobiDB-lite"/>
    </source>
</evidence>
<proteinExistence type="predicted"/>
<name>A0A495W2W1_9PSEU</name>
<keyword evidence="8" id="KW-0067">ATP-binding</keyword>
<evidence type="ECO:0000256" key="6">
    <source>
        <dbReference type="ARBA" id="ARBA00022741"/>
    </source>
</evidence>
<dbReference type="Pfam" id="PF00512">
    <property type="entry name" value="HisKA"/>
    <property type="match status" value="1"/>
</dbReference>
<dbReference type="InterPro" id="IPR004358">
    <property type="entry name" value="Sig_transdc_His_kin-like_C"/>
</dbReference>
<dbReference type="Pfam" id="PF02518">
    <property type="entry name" value="HATPase_c"/>
    <property type="match status" value="1"/>
</dbReference>
<dbReference type="SMART" id="SM00388">
    <property type="entry name" value="HisKA"/>
    <property type="match status" value="1"/>
</dbReference>
<evidence type="ECO:0000259" key="13">
    <source>
        <dbReference type="PROSITE" id="PS50109"/>
    </source>
</evidence>
<feature type="transmembrane region" description="Helical" evidence="12">
    <location>
        <begin position="20"/>
        <end position="43"/>
    </location>
</feature>
<dbReference type="GO" id="GO:0000155">
    <property type="term" value="F:phosphorelay sensor kinase activity"/>
    <property type="evidence" value="ECO:0007669"/>
    <property type="project" value="InterPro"/>
</dbReference>
<evidence type="ECO:0000313" key="14">
    <source>
        <dbReference type="EMBL" id="RKT55377.1"/>
    </source>
</evidence>
<keyword evidence="12" id="KW-0812">Transmembrane</keyword>
<comment type="caution">
    <text evidence="14">The sequence shown here is derived from an EMBL/GenBank/DDBJ whole genome shotgun (WGS) entry which is preliminary data.</text>
</comment>
<dbReference type="SUPFAM" id="SSF55874">
    <property type="entry name" value="ATPase domain of HSP90 chaperone/DNA topoisomerase II/histidine kinase"/>
    <property type="match status" value="1"/>
</dbReference>
<dbReference type="CDD" id="cd00075">
    <property type="entry name" value="HATPase"/>
    <property type="match status" value="1"/>
</dbReference>
<evidence type="ECO:0000256" key="5">
    <source>
        <dbReference type="ARBA" id="ARBA00022679"/>
    </source>
</evidence>
<dbReference type="PANTHER" id="PTHR42878">
    <property type="entry name" value="TWO-COMPONENT HISTIDINE KINASE"/>
    <property type="match status" value="1"/>
</dbReference>
<dbReference type="GO" id="GO:0005524">
    <property type="term" value="F:ATP binding"/>
    <property type="evidence" value="ECO:0007669"/>
    <property type="project" value="UniProtKB-KW"/>
</dbReference>
<evidence type="ECO:0000313" key="15">
    <source>
        <dbReference type="Proteomes" id="UP000282084"/>
    </source>
</evidence>
<organism evidence="14 15">
    <name type="scientific">Saccharothrix australiensis</name>
    <dbReference type="NCBI Taxonomy" id="2072"/>
    <lineage>
        <taxon>Bacteria</taxon>
        <taxon>Bacillati</taxon>
        <taxon>Actinomycetota</taxon>
        <taxon>Actinomycetes</taxon>
        <taxon>Pseudonocardiales</taxon>
        <taxon>Pseudonocardiaceae</taxon>
        <taxon>Saccharothrix</taxon>
    </lineage>
</organism>
<dbReference type="InterPro" id="IPR003594">
    <property type="entry name" value="HATPase_dom"/>
</dbReference>
<evidence type="ECO:0000256" key="4">
    <source>
        <dbReference type="ARBA" id="ARBA00022553"/>
    </source>
</evidence>
<comment type="catalytic activity">
    <reaction evidence="1">
        <text>ATP + protein L-histidine = ADP + protein N-phospho-L-histidine.</text>
        <dbReference type="EC" id="2.7.13.3"/>
    </reaction>
</comment>
<dbReference type="InterPro" id="IPR036890">
    <property type="entry name" value="HATPase_C_sf"/>
</dbReference>
<protein>
    <recommendedName>
        <fullName evidence="10">Sensor-like histidine kinase SenX3</fullName>
        <ecNumber evidence="3">2.7.13.3</ecNumber>
    </recommendedName>
</protein>
<dbReference type="PANTHER" id="PTHR42878:SF7">
    <property type="entry name" value="SENSOR HISTIDINE KINASE GLRK"/>
    <property type="match status" value="1"/>
</dbReference>
<keyword evidence="12" id="KW-0472">Membrane</keyword>
<evidence type="ECO:0000256" key="2">
    <source>
        <dbReference type="ARBA" id="ARBA00004236"/>
    </source>
</evidence>
<feature type="compositionally biased region" description="Basic and acidic residues" evidence="11">
    <location>
        <begin position="463"/>
        <end position="472"/>
    </location>
</feature>
<sequence>MSRSWADAERVVVRRARLRVSVLVGLAITVLVGFVGGIAYAVMVHSQDEQVTRELRYNAKYGAPSTPPGCTWLFTFDGGVVEEGVLRAPEGFPLRDDLDVVRASGREVERTVERNGTEYLVLTRPGSGDRTVQAVFDTRYQLADRRHLVVALVIAELGGLLAAAVTGLVVGGRAVAPLAEALARQRRFVTDASHELRTPIARAYTRAQLLVRRARAADLPDEHRDGLDKLAGSIRGLGDVVDDLLLSARLSEESGGLDGRPVDLAALAEAAVATEAERAAERRIALTVERPAGPLLVTGVETALRRAVDELLANAVRHTGAGGRIDVRLGRGRDGCVELTVADTGEGFDPVEADRLFDRFHRGRGGSERRFGLGLALLREVVTGHGGTVEAVGYPGRGARFTLRLPAAGPAGGAAAATPAAAGASARASASWWAPAGASPAATGDQVGGEAHVGVERAVGVDGPDRVGEGVEQRGAAGRRGTPAAHVDGLAQAERE</sequence>
<keyword evidence="5" id="KW-0808">Transferase</keyword>
<keyword evidence="15" id="KW-1185">Reference proteome</keyword>
<keyword evidence="7" id="KW-0418">Kinase</keyword>
<dbReference type="EMBL" id="RBXO01000001">
    <property type="protein sequence ID" value="RKT55377.1"/>
    <property type="molecule type" value="Genomic_DNA"/>
</dbReference>
<comment type="subcellular location">
    <subcellularLocation>
        <location evidence="2">Cell membrane</location>
    </subcellularLocation>
</comment>
<feature type="domain" description="Histidine kinase" evidence="13">
    <location>
        <begin position="191"/>
        <end position="409"/>
    </location>
</feature>
<evidence type="ECO:0000256" key="9">
    <source>
        <dbReference type="ARBA" id="ARBA00023012"/>
    </source>
</evidence>
<evidence type="ECO:0000256" key="10">
    <source>
        <dbReference type="ARBA" id="ARBA00039401"/>
    </source>
</evidence>
<gene>
    <name evidence="14" type="ORF">C8E97_4045</name>
</gene>
<dbReference type="PRINTS" id="PR00344">
    <property type="entry name" value="BCTRLSENSOR"/>
</dbReference>
<dbReference type="PROSITE" id="PS50109">
    <property type="entry name" value="HIS_KIN"/>
    <property type="match status" value="1"/>
</dbReference>
<feature type="transmembrane region" description="Helical" evidence="12">
    <location>
        <begin position="148"/>
        <end position="170"/>
    </location>
</feature>
<dbReference type="InterPro" id="IPR036097">
    <property type="entry name" value="HisK_dim/P_sf"/>
</dbReference>
<reference evidence="14 15" key="1">
    <citation type="submission" date="2018-10" db="EMBL/GenBank/DDBJ databases">
        <title>Sequencing the genomes of 1000 actinobacteria strains.</title>
        <authorList>
            <person name="Klenk H.-P."/>
        </authorList>
    </citation>
    <scope>NUCLEOTIDE SEQUENCE [LARGE SCALE GENOMIC DNA]</scope>
    <source>
        <strain evidence="14 15">DSM 43800</strain>
    </source>
</reference>
<dbReference type="SMART" id="SM00387">
    <property type="entry name" value="HATPase_c"/>
    <property type="match status" value="1"/>
</dbReference>
<dbReference type="CDD" id="cd00082">
    <property type="entry name" value="HisKA"/>
    <property type="match status" value="1"/>
</dbReference>
<dbReference type="GO" id="GO:0000156">
    <property type="term" value="F:phosphorelay response regulator activity"/>
    <property type="evidence" value="ECO:0007669"/>
    <property type="project" value="TreeGrafter"/>
</dbReference>
<keyword evidence="4" id="KW-0597">Phosphoprotein</keyword>
<dbReference type="Gene3D" id="1.10.287.130">
    <property type="match status" value="1"/>
</dbReference>
<dbReference type="InterPro" id="IPR005467">
    <property type="entry name" value="His_kinase_dom"/>
</dbReference>
<dbReference type="EC" id="2.7.13.3" evidence="3"/>
<feature type="region of interest" description="Disordered" evidence="11">
    <location>
        <begin position="436"/>
        <end position="496"/>
    </location>
</feature>
<evidence type="ECO:0000256" key="12">
    <source>
        <dbReference type="SAM" id="Phobius"/>
    </source>
</evidence>
<dbReference type="GO" id="GO:0005886">
    <property type="term" value="C:plasma membrane"/>
    <property type="evidence" value="ECO:0007669"/>
    <property type="project" value="UniProtKB-SubCell"/>
</dbReference>
<keyword evidence="12" id="KW-1133">Transmembrane helix</keyword>
<dbReference type="SUPFAM" id="SSF47384">
    <property type="entry name" value="Homodimeric domain of signal transducing histidine kinase"/>
    <property type="match status" value="1"/>
</dbReference>
<evidence type="ECO:0000256" key="7">
    <source>
        <dbReference type="ARBA" id="ARBA00022777"/>
    </source>
</evidence>
<dbReference type="InterPro" id="IPR050351">
    <property type="entry name" value="BphY/WalK/GraS-like"/>
</dbReference>
<dbReference type="Gene3D" id="3.30.565.10">
    <property type="entry name" value="Histidine kinase-like ATPase, C-terminal domain"/>
    <property type="match status" value="1"/>
</dbReference>
<dbReference type="GO" id="GO:0007234">
    <property type="term" value="P:osmosensory signaling via phosphorelay pathway"/>
    <property type="evidence" value="ECO:0007669"/>
    <property type="project" value="TreeGrafter"/>
</dbReference>
<evidence type="ECO:0000256" key="1">
    <source>
        <dbReference type="ARBA" id="ARBA00000085"/>
    </source>
</evidence>
<evidence type="ECO:0000256" key="8">
    <source>
        <dbReference type="ARBA" id="ARBA00022840"/>
    </source>
</evidence>
<dbReference type="AlphaFoldDB" id="A0A495W2W1"/>